<dbReference type="InterPro" id="IPR000073">
    <property type="entry name" value="AB_hydrolase_1"/>
</dbReference>
<dbReference type="Pfam" id="PF00561">
    <property type="entry name" value="Abhydrolase_1"/>
    <property type="match status" value="1"/>
</dbReference>
<comment type="caution">
    <text evidence="2">The sequence shown here is derived from an EMBL/GenBank/DDBJ whole genome shotgun (WGS) entry which is preliminary data.</text>
</comment>
<dbReference type="RefSeq" id="WP_068670593.1">
    <property type="nucleotide sequence ID" value="NZ_LYPB01000092.1"/>
</dbReference>
<evidence type="ECO:0000313" key="3">
    <source>
        <dbReference type="Proteomes" id="UP000078454"/>
    </source>
</evidence>
<keyword evidence="2" id="KW-0378">Hydrolase</keyword>
<dbReference type="OrthoDB" id="9776685at2"/>
<dbReference type="AlphaFoldDB" id="A0A197ZXW9"/>
<name>A0A197ZXW9_9BACL</name>
<dbReference type="GO" id="GO:0016787">
    <property type="term" value="F:hydrolase activity"/>
    <property type="evidence" value="ECO:0007669"/>
    <property type="project" value="UniProtKB-KW"/>
</dbReference>
<dbReference type="InterPro" id="IPR029058">
    <property type="entry name" value="AB_hydrolase_fold"/>
</dbReference>
<dbReference type="STRING" id="1850517.A8708_24300"/>
<evidence type="ECO:0000259" key="1">
    <source>
        <dbReference type="Pfam" id="PF00561"/>
    </source>
</evidence>
<dbReference type="PANTHER" id="PTHR43358:SF4">
    <property type="entry name" value="ALPHA_BETA HYDROLASE FOLD-1 DOMAIN-CONTAINING PROTEIN"/>
    <property type="match status" value="1"/>
</dbReference>
<proteinExistence type="predicted"/>
<sequence>MIGLLVSIILVLIVLGIVGLSTYVGWQLTHPQRKIVDDAPENYNLHRKDVTFPSRTDGVLLDGWYLESPNAPSLAKTTTVIMSHGYAGTRLEKGLPALLLAQALVNAGYHVLMFDFRNSGRSEGDTTTIGFLEKEDILGAIDWVQSYTNLSSEIILLGFSMGGTSSLLAAAESEAVSGVITDSAFSQLLPYLKENLPVWSKLPRYPFTPLILFILPKLIGVNPHAVDALAAVDKIVPRPVLFIHSKDDLAIPYTNSTQMFERHPAVFELWITEGAGHVGSFQLQSEAYIKRVLNFIAKC</sequence>
<evidence type="ECO:0000313" key="2">
    <source>
        <dbReference type="EMBL" id="OAS13583.1"/>
    </source>
</evidence>
<organism evidence="2 3">
    <name type="scientific">Paenibacillus oryzisoli</name>
    <dbReference type="NCBI Taxonomy" id="1850517"/>
    <lineage>
        <taxon>Bacteria</taxon>
        <taxon>Bacillati</taxon>
        <taxon>Bacillota</taxon>
        <taxon>Bacilli</taxon>
        <taxon>Bacillales</taxon>
        <taxon>Paenibacillaceae</taxon>
        <taxon>Paenibacillus</taxon>
    </lineage>
</organism>
<keyword evidence="3" id="KW-1185">Reference proteome</keyword>
<protein>
    <submittedName>
        <fullName evidence="2">Alpha/beta hydrolase</fullName>
    </submittedName>
</protein>
<dbReference type="EMBL" id="LYPB01000092">
    <property type="protein sequence ID" value="OAS13583.1"/>
    <property type="molecule type" value="Genomic_DNA"/>
</dbReference>
<feature type="domain" description="AB hydrolase-1" evidence="1">
    <location>
        <begin position="79"/>
        <end position="204"/>
    </location>
</feature>
<dbReference type="InterPro" id="IPR052920">
    <property type="entry name" value="DNA-binding_regulatory"/>
</dbReference>
<dbReference type="SUPFAM" id="SSF53474">
    <property type="entry name" value="alpha/beta-Hydrolases"/>
    <property type="match status" value="1"/>
</dbReference>
<dbReference type="Gene3D" id="3.40.50.1820">
    <property type="entry name" value="alpha/beta hydrolase"/>
    <property type="match status" value="1"/>
</dbReference>
<reference evidence="2 3" key="1">
    <citation type="submission" date="2016-05" db="EMBL/GenBank/DDBJ databases">
        <title>Paenibacillus sp. 1ZS3-15 nov., isolated from the rhizosphere soil.</title>
        <authorList>
            <person name="Zhang X.X."/>
            <person name="Zhang J."/>
        </authorList>
    </citation>
    <scope>NUCLEOTIDE SEQUENCE [LARGE SCALE GENOMIC DNA]</scope>
    <source>
        <strain evidence="2 3">1ZS3-15</strain>
    </source>
</reference>
<dbReference type="PANTHER" id="PTHR43358">
    <property type="entry name" value="ALPHA/BETA-HYDROLASE"/>
    <property type="match status" value="1"/>
</dbReference>
<dbReference type="Proteomes" id="UP000078454">
    <property type="component" value="Unassembled WGS sequence"/>
</dbReference>
<accession>A0A197ZXW9</accession>
<gene>
    <name evidence="2" type="ORF">A8708_24300</name>
</gene>